<feature type="binding site" evidence="8">
    <location>
        <begin position="9"/>
        <end position="11"/>
    </location>
    <ligand>
        <name>ATP</name>
        <dbReference type="ChEBI" id="CHEBI:30616"/>
    </ligand>
</feature>
<dbReference type="Proteomes" id="UP000033999">
    <property type="component" value="Unassembled WGS sequence"/>
</dbReference>
<dbReference type="Gene3D" id="1.10.240.10">
    <property type="entry name" value="Tyrosyl-Transfer RNA Synthetase"/>
    <property type="match status" value="1"/>
</dbReference>
<dbReference type="InterPro" id="IPR014729">
    <property type="entry name" value="Rossmann-like_a/b/a_fold"/>
</dbReference>
<dbReference type="GO" id="GO:0005829">
    <property type="term" value="C:cytosol"/>
    <property type="evidence" value="ECO:0007669"/>
    <property type="project" value="TreeGrafter"/>
</dbReference>
<keyword evidence="3 8" id="KW-0547">Nucleotide-binding</keyword>
<keyword evidence="2 8" id="KW-0436">Ligase</keyword>
<sequence>MSRILSAVQPTNNLHIGNYLGAIKQWVELQEGNETLFFIVDLHALTVYQKPETLSQNILDVARMYLALGLNPNKSIMFVQSHVKEHAELAWILGTITKMGELERMTQFKDKSAQHANNINAGMFTYPVLMAADILLYDTEKVPVGEDQKQHVELTRDLAERFNKLYGKVFTVPEPLISKSGARIMGLDDPAKKMSKSAASAYNYISLLDDVQTVKKKIKKAVTDSGTEVMGGASRPALNNLLTIYSLFSGKSVSALEKEFAGKGYGNFKDGLADTLNAFLEEFQEKFHAIKESEVRDILADGAARAVARAALKMAQIKETIGLL</sequence>
<feature type="binding site" evidence="8">
    <location>
        <position position="184"/>
    </location>
    <ligand>
        <name>ATP</name>
        <dbReference type="ChEBI" id="CHEBI:30616"/>
    </ligand>
</feature>
<dbReference type="SUPFAM" id="SSF52374">
    <property type="entry name" value="Nucleotidylyl transferase"/>
    <property type="match status" value="1"/>
</dbReference>
<dbReference type="GO" id="GO:0004830">
    <property type="term" value="F:tryptophan-tRNA ligase activity"/>
    <property type="evidence" value="ECO:0007669"/>
    <property type="project" value="UniProtKB-UniRule"/>
</dbReference>
<evidence type="ECO:0000256" key="2">
    <source>
        <dbReference type="ARBA" id="ARBA00022598"/>
    </source>
</evidence>
<dbReference type="PATRIC" id="fig|1619041.3.peg.557"/>
<dbReference type="AlphaFoldDB" id="A0A0G1PNS5"/>
<comment type="similarity">
    <text evidence="1 8 9">Belongs to the class-I aminoacyl-tRNA synthetase family.</text>
</comment>
<evidence type="ECO:0000313" key="11">
    <source>
        <dbReference type="Proteomes" id="UP000033999"/>
    </source>
</evidence>
<dbReference type="Gene3D" id="3.40.50.620">
    <property type="entry name" value="HUPs"/>
    <property type="match status" value="1"/>
</dbReference>
<comment type="caution">
    <text evidence="10">The sequence shown here is derived from an EMBL/GenBank/DDBJ whole genome shotgun (WGS) entry which is preliminary data.</text>
</comment>
<feature type="short sequence motif" description="'HIGH' region" evidence="8">
    <location>
        <begin position="10"/>
        <end position="18"/>
    </location>
</feature>
<dbReference type="PRINTS" id="PR01039">
    <property type="entry name" value="TRNASYNTHTRP"/>
</dbReference>
<dbReference type="EMBL" id="LCKX01000016">
    <property type="protein sequence ID" value="KKU07063.1"/>
    <property type="molecule type" value="Genomic_DNA"/>
</dbReference>
<dbReference type="HAMAP" id="MF_00140_B">
    <property type="entry name" value="Trp_tRNA_synth_B"/>
    <property type="match status" value="1"/>
</dbReference>
<dbReference type="InterPro" id="IPR001412">
    <property type="entry name" value="aa-tRNA-synth_I_CS"/>
</dbReference>
<dbReference type="PANTHER" id="PTHR43766">
    <property type="entry name" value="TRYPTOPHAN--TRNA LIGASE, MITOCHONDRIAL"/>
    <property type="match status" value="1"/>
</dbReference>
<evidence type="ECO:0000256" key="9">
    <source>
        <dbReference type="RuleBase" id="RU363036"/>
    </source>
</evidence>
<feature type="binding site" evidence="8">
    <location>
        <position position="133"/>
    </location>
    <ligand>
        <name>L-tryptophan</name>
        <dbReference type="ChEBI" id="CHEBI:57912"/>
    </ligand>
</feature>
<dbReference type="Pfam" id="PF00579">
    <property type="entry name" value="tRNA-synt_1b"/>
    <property type="match status" value="1"/>
</dbReference>
<evidence type="ECO:0000256" key="4">
    <source>
        <dbReference type="ARBA" id="ARBA00022840"/>
    </source>
</evidence>
<organism evidence="10 11">
    <name type="scientific">Candidatus Magasanikbacteria bacterium GW2011_GWA2_45_39</name>
    <dbReference type="NCBI Taxonomy" id="1619041"/>
    <lineage>
        <taxon>Bacteria</taxon>
        <taxon>Candidatus Magasanikiibacteriota</taxon>
    </lineage>
</organism>
<reference evidence="10 11" key="1">
    <citation type="journal article" date="2015" name="Nature">
        <title>rRNA introns, odd ribosomes, and small enigmatic genomes across a large radiation of phyla.</title>
        <authorList>
            <person name="Brown C.T."/>
            <person name="Hug L.A."/>
            <person name="Thomas B.C."/>
            <person name="Sharon I."/>
            <person name="Castelle C.J."/>
            <person name="Singh A."/>
            <person name="Wilkins M.J."/>
            <person name="Williams K.H."/>
            <person name="Banfield J.F."/>
        </authorList>
    </citation>
    <scope>NUCLEOTIDE SEQUENCE [LARGE SCALE GENOMIC DNA]</scope>
</reference>
<dbReference type="InterPro" id="IPR002306">
    <property type="entry name" value="Trp-tRNA-ligase"/>
</dbReference>
<dbReference type="InterPro" id="IPR002305">
    <property type="entry name" value="aa-tRNA-synth_Ic"/>
</dbReference>
<name>A0A0G1PNS5_9BACT</name>
<dbReference type="CDD" id="cd00806">
    <property type="entry name" value="TrpRS_core"/>
    <property type="match status" value="1"/>
</dbReference>
<evidence type="ECO:0000313" key="10">
    <source>
        <dbReference type="EMBL" id="KKU07063.1"/>
    </source>
</evidence>
<dbReference type="FunFam" id="1.10.240.10:FF:000005">
    <property type="entry name" value="Tryptophan--tRNA ligase"/>
    <property type="match status" value="1"/>
</dbReference>
<comment type="function">
    <text evidence="8">Catalyzes the attachment of tryptophan to tRNA(Trp).</text>
</comment>
<dbReference type="NCBIfam" id="TIGR00233">
    <property type="entry name" value="trpS"/>
    <property type="match status" value="1"/>
</dbReference>
<dbReference type="GO" id="GO:0006436">
    <property type="term" value="P:tryptophanyl-tRNA aminoacylation"/>
    <property type="evidence" value="ECO:0007669"/>
    <property type="project" value="UniProtKB-UniRule"/>
</dbReference>
<keyword evidence="4 8" id="KW-0067">ATP-binding</keyword>
<evidence type="ECO:0000256" key="7">
    <source>
        <dbReference type="ARBA" id="ARBA00049929"/>
    </source>
</evidence>
<feature type="short sequence motif" description="'KMSKS' region" evidence="8">
    <location>
        <begin position="193"/>
        <end position="197"/>
    </location>
</feature>
<dbReference type="GO" id="GO:0005524">
    <property type="term" value="F:ATP binding"/>
    <property type="evidence" value="ECO:0007669"/>
    <property type="project" value="UniProtKB-UniRule"/>
</dbReference>
<feature type="binding site" evidence="8">
    <location>
        <begin position="17"/>
        <end position="18"/>
    </location>
    <ligand>
        <name>ATP</name>
        <dbReference type="ChEBI" id="CHEBI:30616"/>
    </ligand>
</feature>
<comment type="catalytic activity">
    <reaction evidence="7 8">
        <text>tRNA(Trp) + L-tryptophan + ATP = L-tryptophyl-tRNA(Trp) + AMP + diphosphate + H(+)</text>
        <dbReference type="Rhea" id="RHEA:24080"/>
        <dbReference type="Rhea" id="RHEA-COMP:9671"/>
        <dbReference type="Rhea" id="RHEA-COMP:9705"/>
        <dbReference type="ChEBI" id="CHEBI:15378"/>
        <dbReference type="ChEBI" id="CHEBI:30616"/>
        <dbReference type="ChEBI" id="CHEBI:33019"/>
        <dbReference type="ChEBI" id="CHEBI:57912"/>
        <dbReference type="ChEBI" id="CHEBI:78442"/>
        <dbReference type="ChEBI" id="CHEBI:78535"/>
        <dbReference type="ChEBI" id="CHEBI:456215"/>
        <dbReference type="EC" id="6.1.1.2"/>
    </reaction>
</comment>
<evidence type="ECO:0000256" key="8">
    <source>
        <dbReference type="HAMAP-Rule" id="MF_00140"/>
    </source>
</evidence>
<dbReference type="PROSITE" id="PS00178">
    <property type="entry name" value="AA_TRNA_LIGASE_I"/>
    <property type="match status" value="1"/>
</dbReference>
<keyword evidence="5 8" id="KW-0648">Protein biosynthesis</keyword>
<comment type="subunit">
    <text evidence="8">Homodimer.</text>
</comment>
<dbReference type="EC" id="6.1.1.2" evidence="8"/>
<feature type="binding site" evidence="8">
    <location>
        <begin position="193"/>
        <end position="197"/>
    </location>
    <ligand>
        <name>ATP</name>
        <dbReference type="ChEBI" id="CHEBI:30616"/>
    </ligand>
</feature>
<feature type="binding site" evidence="8">
    <location>
        <begin position="145"/>
        <end position="147"/>
    </location>
    <ligand>
        <name>ATP</name>
        <dbReference type="ChEBI" id="CHEBI:30616"/>
    </ligand>
</feature>
<evidence type="ECO:0000256" key="5">
    <source>
        <dbReference type="ARBA" id="ARBA00022917"/>
    </source>
</evidence>
<dbReference type="PANTHER" id="PTHR43766:SF1">
    <property type="entry name" value="TRYPTOPHAN--TRNA LIGASE, MITOCHONDRIAL"/>
    <property type="match status" value="1"/>
</dbReference>
<evidence type="ECO:0000256" key="1">
    <source>
        <dbReference type="ARBA" id="ARBA00005594"/>
    </source>
</evidence>
<keyword evidence="6 8" id="KW-0030">Aminoacyl-tRNA synthetase</keyword>
<gene>
    <name evidence="8" type="primary">trpS</name>
    <name evidence="10" type="ORF">UX10_C0016G0018</name>
</gene>
<proteinExistence type="inferred from homology"/>
<keyword evidence="8" id="KW-0963">Cytoplasm</keyword>
<dbReference type="InterPro" id="IPR024109">
    <property type="entry name" value="Trp-tRNA-ligase_bac-type"/>
</dbReference>
<comment type="subcellular location">
    <subcellularLocation>
        <location evidence="8">Cytoplasm</location>
    </subcellularLocation>
</comment>
<protein>
    <recommendedName>
        <fullName evidence="8">Tryptophan--tRNA ligase</fullName>
        <ecNumber evidence="8">6.1.1.2</ecNumber>
    </recommendedName>
    <alternativeName>
        <fullName evidence="8">Tryptophanyl-tRNA synthetase</fullName>
        <shortName evidence="8">TrpRS</shortName>
    </alternativeName>
</protein>
<dbReference type="InterPro" id="IPR050203">
    <property type="entry name" value="Trp-tRNA_synthetase"/>
</dbReference>
<accession>A0A0G1PNS5</accession>
<evidence type="ECO:0000256" key="3">
    <source>
        <dbReference type="ARBA" id="ARBA00022741"/>
    </source>
</evidence>
<evidence type="ECO:0000256" key="6">
    <source>
        <dbReference type="ARBA" id="ARBA00023146"/>
    </source>
</evidence>